<dbReference type="AlphaFoldDB" id="A0AAV1IDA4"/>
<feature type="region of interest" description="Disordered" evidence="2">
    <location>
        <begin position="441"/>
        <end position="479"/>
    </location>
</feature>
<feature type="compositionally biased region" description="Polar residues" evidence="2">
    <location>
        <begin position="294"/>
        <end position="307"/>
    </location>
</feature>
<sequence>MEQKLTRAEEHCESFRRDLRQEQSKAKAAQLRLQELEQQQDAARDHERQLLAAQELARGVHELSAERACTADALLEKQSCSSNASTALTAELERRLDHAEIHCSRMKKERDAAAEALQQHQASAQAAQAELECELNSAAEACQQLEANLEGRDGQVRALQQAVGDLETESLQLMEQCEEKDRKIVELNAAAVREQGLRHVAERGAVEEQRGRRAAEALNADVAAAVLAPGMTWESVLDLSREAPLQICTAAGAPVEPHMLPTLSPMLLLEGPEPVDPTPGSDSPDLTAEPPPAENSSPVGATGTQASLDRLDSASGSGQARDSAKRRRSHDREASRDTGKRRRPNDSRAGQEDWQPVPKRSDSWNAERPRRRAKSFLRDRARGGAGGRQDSPGTPAQRPRDQPRRARFGEGSSQELPPHLQRSRSGRADFLSADLLSTYRARRAEAVRPMPKREEQESTGRDEAGSKGSRERAELSQDCKPPCSFCNLWNHTSATCRYLDNPDLVPPERCAVCLKLGHNARNCRGAEGHRASRQGSGRRRERSRDKGAEPATVRPTDAEGSE</sequence>
<feature type="compositionally biased region" description="Basic and acidic residues" evidence="2">
    <location>
        <begin position="398"/>
        <end position="408"/>
    </location>
</feature>
<feature type="coiled-coil region" evidence="1">
    <location>
        <begin position="89"/>
        <end position="176"/>
    </location>
</feature>
<feature type="region of interest" description="Disordered" evidence="2">
    <location>
        <begin position="524"/>
        <end position="562"/>
    </location>
</feature>
<protein>
    <recommendedName>
        <fullName evidence="5">CCHC-type domain-containing protein</fullName>
    </recommendedName>
</protein>
<feature type="region of interest" description="Disordered" evidence="2">
    <location>
        <begin position="1"/>
        <end position="20"/>
    </location>
</feature>
<proteinExistence type="predicted"/>
<dbReference type="EMBL" id="CAUYUE010000011">
    <property type="protein sequence ID" value="CAK0784687.1"/>
    <property type="molecule type" value="Genomic_DNA"/>
</dbReference>
<name>A0AAV1IDA4_9CHLO</name>
<evidence type="ECO:0000313" key="3">
    <source>
        <dbReference type="EMBL" id="CAK0784687.1"/>
    </source>
</evidence>
<feature type="compositionally biased region" description="Basic and acidic residues" evidence="2">
    <location>
        <begin position="330"/>
        <end position="351"/>
    </location>
</feature>
<feature type="region of interest" description="Disordered" evidence="2">
    <location>
        <begin position="267"/>
        <end position="429"/>
    </location>
</feature>
<organism evidence="3 4">
    <name type="scientific">Coccomyxa viridis</name>
    <dbReference type="NCBI Taxonomy" id="1274662"/>
    <lineage>
        <taxon>Eukaryota</taxon>
        <taxon>Viridiplantae</taxon>
        <taxon>Chlorophyta</taxon>
        <taxon>core chlorophytes</taxon>
        <taxon>Trebouxiophyceae</taxon>
        <taxon>Trebouxiophyceae incertae sedis</taxon>
        <taxon>Coccomyxaceae</taxon>
        <taxon>Coccomyxa</taxon>
    </lineage>
</organism>
<keyword evidence="1" id="KW-0175">Coiled coil</keyword>
<feature type="compositionally biased region" description="Basic and acidic residues" evidence="2">
    <location>
        <begin position="359"/>
        <end position="368"/>
    </location>
</feature>
<evidence type="ECO:0008006" key="5">
    <source>
        <dbReference type="Google" id="ProtNLM"/>
    </source>
</evidence>
<accession>A0AAV1IDA4</accession>
<evidence type="ECO:0000256" key="1">
    <source>
        <dbReference type="SAM" id="Coils"/>
    </source>
</evidence>
<feature type="compositionally biased region" description="Basic and acidic residues" evidence="2">
    <location>
        <begin position="442"/>
        <end position="477"/>
    </location>
</feature>
<evidence type="ECO:0000313" key="4">
    <source>
        <dbReference type="Proteomes" id="UP001314263"/>
    </source>
</evidence>
<reference evidence="3 4" key="1">
    <citation type="submission" date="2023-10" db="EMBL/GenBank/DDBJ databases">
        <authorList>
            <person name="Maclean D."/>
            <person name="Macfadyen A."/>
        </authorList>
    </citation>
    <scope>NUCLEOTIDE SEQUENCE [LARGE SCALE GENOMIC DNA]</scope>
</reference>
<comment type="caution">
    <text evidence="3">The sequence shown here is derived from an EMBL/GenBank/DDBJ whole genome shotgun (WGS) entry which is preliminary data.</text>
</comment>
<gene>
    <name evidence="3" type="ORF">CVIRNUC_007891</name>
</gene>
<evidence type="ECO:0000256" key="2">
    <source>
        <dbReference type="SAM" id="MobiDB-lite"/>
    </source>
</evidence>
<dbReference type="Proteomes" id="UP001314263">
    <property type="component" value="Unassembled WGS sequence"/>
</dbReference>
<keyword evidence="4" id="KW-1185">Reference proteome</keyword>